<reference evidence="1" key="1">
    <citation type="submission" date="2023-11" db="EMBL/GenBank/DDBJ databases">
        <authorList>
            <person name="Poullet M."/>
        </authorList>
    </citation>
    <scope>NUCLEOTIDE SEQUENCE</scope>
    <source>
        <strain evidence="1">E1834</strain>
    </source>
</reference>
<accession>A0ACB0Y330</accession>
<gene>
    <name evidence="1" type="ORF">MENTE1834_LOCUS7015</name>
</gene>
<evidence type="ECO:0000313" key="2">
    <source>
        <dbReference type="Proteomes" id="UP001497535"/>
    </source>
</evidence>
<organism evidence="1 2">
    <name type="scientific">Meloidogyne enterolobii</name>
    <name type="common">Root-knot nematode worm</name>
    <name type="synonym">Meloidogyne mayaguensis</name>
    <dbReference type="NCBI Taxonomy" id="390850"/>
    <lineage>
        <taxon>Eukaryota</taxon>
        <taxon>Metazoa</taxon>
        <taxon>Ecdysozoa</taxon>
        <taxon>Nematoda</taxon>
        <taxon>Chromadorea</taxon>
        <taxon>Rhabditida</taxon>
        <taxon>Tylenchina</taxon>
        <taxon>Tylenchomorpha</taxon>
        <taxon>Tylenchoidea</taxon>
        <taxon>Meloidogynidae</taxon>
        <taxon>Meloidogyninae</taxon>
        <taxon>Meloidogyne</taxon>
    </lineage>
</organism>
<dbReference type="Proteomes" id="UP001497535">
    <property type="component" value="Unassembled WGS sequence"/>
</dbReference>
<sequence length="357" mass="40807">MANAEENFEDGGGESVTVTIALDLPESENIKNTRNEIFVDNIEVDDEFLNFLSIPLPISPSELLSNFKQKNSLFSSILIKDISFELKNILEIRLSTSSCGSMRNWEFLAACMGLSIDEIVGMRKNENPINILLQKFSNEYFLKLLELIGQSGRVDVLLALEPFIGKISNERDSSLLTFSSDIQRQNSLILEGPFIFILHHENKNNKDLRRLHKMFIKNLERCAAAAERGKKILDVDNCFSGEDLFGSIQKYFENASQILLALSSDYSEIICSDNEQIQELDQKIQLKRSLHQMTFQEVLYNRGENKRFRVLLMRGTGPEHIPRGWPSNTLHYRFPEDFSELCARLLEGEGDKLISNE</sequence>
<dbReference type="EMBL" id="CAVMJV010000005">
    <property type="protein sequence ID" value="CAK5029781.1"/>
    <property type="molecule type" value="Genomic_DNA"/>
</dbReference>
<proteinExistence type="predicted"/>
<evidence type="ECO:0000313" key="1">
    <source>
        <dbReference type="EMBL" id="CAK5029781.1"/>
    </source>
</evidence>
<comment type="caution">
    <text evidence="1">The sequence shown here is derived from an EMBL/GenBank/DDBJ whole genome shotgun (WGS) entry which is preliminary data.</text>
</comment>
<protein>
    <submittedName>
        <fullName evidence="1">Uncharacterized protein</fullName>
    </submittedName>
</protein>
<keyword evidence="2" id="KW-1185">Reference proteome</keyword>
<name>A0ACB0Y330_MELEN</name>